<dbReference type="RefSeq" id="WP_212290201.1">
    <property type="nucleotide sequence ID" value="NZ_CP026926.1"/>
</dbReference>
<keyword evidence="1" id="KW-0614">Plasmid</keyword>
<reference evidence="1 2" key="1">
    <citation type="submission" date="2018-02" db="EMBL/GenBank/DDBJ databases">
        <title>Complete genome sequence of Agrobacterium tumefaciens 1D1609.</title>
        <authorList>
            <person name="Cho S.-T."/>
            <person name="Haryono M."/>
            <person name="Chang H.-H."/>
            <person name="Santos M.N."/>
            <person name="Lai E.-M."/>
            <person name="Kuo C.-H."/>
        </authorList>
    </citation>
    <scope>NUCLEOTIDE SEQUENCE [LARGE SCALE GENOMIC DNA]</scope>
    <source>
        <strain evidence="1 2">1D1609</strain>
        <plasmid evidence="2">Plasmid pti1d1609</plasmid>
    </source>
</reference>
<evidence type="ECO:0000313" key="1">
    <source>
        <dbReference type="EMBL" id="AVH45180.1"/>
    </source>
</evidence>
<dbReference type="EMBL" id="CP026926">
    <property type="protein sequence ID" value="AVH45180.1"/>
    <property type="molecule type" value="Genomic_DNA"/>
</dbReference>
<dbReference type="AlphaFoldDB" id="A0A2L2LLH3"/>
<geneLocation type="plasmid" evidence="2">
    <name>pti1d1609</name>
</geneLocation>
<gene>
    <name evidence="1" type="ORF">At1D1609_51440</name>
</gene>
<dbReference type="Gene3D" id="3.30.460.40">
    <property type="match status" value="1"/>
</dbReference>
<protein>
    <submittedName>
        <fullName evidence="1">Amino acid transporter</fullName>
    </submittedName>
</protein>
<sequence length="166" mass="19653">MDLWHGEPTCVHEDLKFSVLACQAQRYRGILSDLEFFSVRDGKLDHLPLIEPQPMDVWQQWGADIGFGRWRVDMMVDRGSPDMWIYKRDPSFTLPRAKAIRATAGGIRYLARHIVLLFNARHVREKDQWDFRNALPRLECSEKSALRRWLEVLHPWHAWIQELQSC</sequence>
<proteinExistence type="predicted"/>
<evidence type="ECO:0000313" key="2">
    <source>
        <dbReference type="Proteomes" id="UP000237717"/>
    </source>
</evidence>
<name>A0A2L2LLH3_AGRTU</name>
<dbReference type="Proteomes" id="UP000237717">
    <property type="component" value="Plasmid pTi1D1609"/>
</dbReference>
<accession>A0A2L2LLH3</accession>
<organism evidence="1 2">
    <name type="scientific">Agrobacterium tumefaciens</name>
    <dbReference type="NCBI Taxonomy" id="358"/>
    <lineage>
        <taxon>Bacteria</taxon>
        <taxon>Pseudomonadati</taxon>
        <taxon>Pseudomonadota</taxon>
        <taxon>Alphaproteobacteria</taxon>
        <taxon>Hyphomicrobiales</taxon>
        <taxon>Rhizobiaceae</taxon>
        <taxon>Rhizobium/Agrobacterium group</taxon>
        <taxon>Agrobacterium</taxon>
        <taxon>Agrobacterium tumefaciens complex</taxon>
    </lineage>
</organism>